<dbReference type="InParanoid" id="A0A0Q9W971"/>
<sequence length="417" mass="47709">MLNINRFESMLTSVQAENYVSKANTFSLKSLNTLEVFEQIGELKQVTPNDGKVMVDEIVDGIFDRRKGMANISSSRCSISEEFRDSEEMDKRLKHWQDTLRDRARMQDKISRKTGRRPEEMLFNMPITVEQRDKGTIQRLMDYATRLNPITQKEKQYGVLPGHYNEEQCVCISEVRETVPRAERVGEANVEITGLTNTTKREILGSKHDVNSRKMKDRSKWLNSEVLEESIEQKAKDIKRVLEYFPDLDNLEVVGNNPLAEIKWEHDSDIDLVRKQSIFSISSITDNASLNEQKVEEKEEKEEKEEIPSSLLIFEPAPINIGLKINERTFIMNDRPSYNMEVKQSKDSTRRSARHQCPLQSTHGLFTQTALGAENLSEHLLQPSQFGHLADVRQVRAAAGVPAENQQAATEGGRQGQ</sequence>
<evidence type="ECO:0000256" key="1">
    <source>
        <dbReference type="SAM" id="MobiDB-lite"/>
    </source>
</evidence>
<dbReference type="OrthoDB" id="10263316at2759"/>
<dbReference type="STRING" id="7244.A0A0Q9W971"/>
<dbReference type="EMBL" id="CH940667">
    <property type="protein sequence ID" value="KRF77732.1"/>
    <property type="molecule type" value="Genomic_DNA"/>
</dbReference>
<organism evidence="2 3">
    <name type="scientific">Drosophila virilis</name>
    <name type="common">Fruit fly</name>
    <dbReference type="NCBI Taxonomy" id="7244"/>
    <lineage>
        <taxon>Eukaryota</taxon>
        <taxon>Metazoa</taxon>
        <taxon>Ecdysozoa</taxon>
        <taxon>Arthropoda</taxon>
        <taxon>Hexapoda</taxon>
        <taxon>Insecta</taxon>
        <taxon>Pterygota</taxon>
        <taxon>Neoptera</taxon>
        <taxon>Endopterygota</taxon>
        <taxon>Diptera</taxon>
        <taxon>Brachycera</taxon>
        <taxon>Muscomorpha</taxon>
        <taxon>Ephydroidea</taxon>
        <taxon>Drosophilidae</taxon>
        <taxon>Drosophila</taxon>
    </lineage>
</organism>
<gene>
    <name evidence="2" type="primary">Dvir\GJ15156</name>
    <name evidence="2" type="ORF">Dvir_GJ15156</name>
</gene>
<keyword evidence="3" id="KW-1185">Reference proteome</keyword>
<evidence type="ECO:0000313" key="3">
    <source>
        <dbReference type="Proteomes" id="UP000008792"/>
    </source>
</evidence>
<dbReference type="Pfam" id="PF14646">
    <property type="entry name" value="MYCBPAP"/>
    <property type="match status" value="1"/>
</dbReference>
<evidence type="ECO:0000313" key="2">
    <source>
        <dbReference type="EMBL" id="KRF77732.1"/>
    </source>
</evidence>
<accession>A0A0Q9W971</accession>
<dbReference type="eggNOG" id="ENOG502QT8X">
    <property type="taxonomic scope" value="Eukaryota"/>
</dbReference>
<dbReference type="Proteomes" id="UP000008792">
    <property type="component" value="Unassembled WGS sequence"/>
</dbReference>
<feature type="region of interest" description="Disordered" evidence="1">
    <location>
        <begin position="398"/>
        <end position="417"/>
    </location>
</feature>
<dbReference type="AlphaFoldDB" id="A0A0Q9W971"/>
<dbReference type="InterPro" id="IPR032707">
    <property type="entry name" value="MYCBPAP"/>
</dbReference>
<protein>
    <submittedName>
        <fullName evidence="2">Uncharacterized protein</fullName>
    </submittedName>
</protein>
<name>A0A0Q9W971_DROVI</name>
<reference evidence="2 3" key="1">
    <citation type="journal article" date="2007" name="Nature">
        <title>Evolution of genes and genomes on the Drosophila phylogeny.</title>
        <authorList>
            <consortium name="Drosophila 12 Genomes Consortium"/>
            <person name="Clark A.G."/>
            <person name="Eisen M.B."/>
            <person name="Smith D.R."/>
            <person name="Bergman C.M."/>
            <person name="Oliver B."/>
            <person name="Markow T.A."/>
            <person name="Kaufman T.C."/>
            <person name="Kellis M."/>
            <person name="Gelbart W."/>
            <person name="Iyer V.N."/>
            <person name="Pollard D.A."/>
            <person name="Sackton T.B."/>
            <person name="Larracuente A.M."/>
            <person name="Singh N.D."/>
            <person name="Abad J.P."/>
            <person name="Abt D.N."/>
            <person name="Adryan B."/>
            <person name="Aguade M."/>
            <person name="Akashi H."/>
            <person name="Anderson W.W."/>
            <person name="Aquadro C.F."/>
            <person name="Ardell D.H."/>
            <person name="Arguello R."/>
            <person name="Artieri C.G."/>
            <person name="Barbash D.A."/>
            <person name="Barker D."/>
            <person name="Barsanti P."/>
            <person name="Batterham P."/>
            <person name="Batzoglou S."/>
            <person name="Begun D."/>
            <person name="Bhutkar A."/>
            <person name="Blanco E."/>
            <person name="Bosak S.A."/>
            <person name="Bradley R.K."/>
            <person name="Brand A.D."/>
            <person name="Brent M.R."/>
            <person name="Brooks A.N."/>
            <person name="Brown R.H."/>
            <person name="Butlin R.K."/>
            <person name="Caggese C."/>
            <person name="Calvi B.R."/>
            <person name="Bernardo de Carvalho A."/>
            <person name="Caspi A."/>
            <person name="Castrezana S."/>
            <person name="Celniker S.E."/>
            <person name="Chang J.L."/>
            <person name="Chapple C."/>
            <person name="Chatterji S."/>
            <person name="Chinwalla A."/>
            <person name="Civetta A."/>
            <person name="Clifton S.W."/>
            <person name="Comeron J.M."/>
            <person name="Costello J.C."/>
            <person name="Coyne J.A."/>
            <person name="Daub J."/>
            <person name="David R.G."/>
            <person name="Delcher A.L."/>
            <person name="Delehaunty K."/>
            <person name="Do C.B."/>
            <person name="Ebling H."/>
            <person name="Edwards K."/>
            <person name="Eickbush T."/>
            <person name="Evans J.D."/>
            <person name="Filipski A."/>
            <person name="Findeiss S."/>
            <person name="Freyhult E."/>
            <person name="Fulton L."/>
            <person name="Fulton R."/>
            <person name="Garcia A.C."/>
            <person name="Gardiner A."/>
            <person name="Garfield D.A."/>
            <person name="Garvin B.E."/>
            <person name="Gibson G."/>
            <person name="Gilbert D."/>
            <person name="Gnerre S."/>
            <person name="Godfrey J."/>
            <person name="Good R."/>
            <person name="Gotea V."/>
            <person name="Gravely B."/>
            <person name="Greenberg A.J."/>
            <person name="Griffiths-Jones S."/>
            <person name="Gross S."/>
            <person name="Guigo R."/>
            <person name="Gustafson E.A."/>
            <person name="Haerty W."/>
            <person name="Hahn M.W."/>
            <person name="Halligan D.L."/>
            <person name="Halpern A.L."/>
            <person name="Halter G.M."/>
            <person name="Han M.V."/>
            <person name="Heger A."/>
            <person name="Hillier L."/>
            <person name="Hinrichs A.S."/>
            <person name="Holmes I."/>
            <person name="Hoskins R.A."/>
            <person name="Hubisz M.J."/>
            <person name="Hultmark D."/>
            <person name="Huntley M.A."/>
            <person name="Jaffe D.B."/>
            <person name="Jagadeeshan S."/>
            <person name="Jeck W.R."/>
            <person name="Johnson J."/>
            <person name="Jones C.D."/>
            <person name="Jordan W.C."/>
            <person name="Karpen G.H."/>
            <person name="Kataoka E."/>
            <person name="Keightley P.D."/>
            <person name="Kheradpour P."/>
            <person name="Kirkness E.F."/>
            <person name="Koerich L.B."/>
            <person name="Kristiansen K."/>
            <person name="Kudrna D."/>
            <person name="Kulathinal R.J."/>
            <person name="Kumar S."/>
            <person name="Kwok R."/>
            <person name="Lander E."/>
            <person name="Langley C.H."/>
            <person name="Lapoint R."/>
            <person name="Lazzaro B.P."/>
            <person name="Lee S.J."/>
            <person name="Levesque L."/>
            <person name="Li R."/>
            <person name="Lin C.F."/>
            <person name="Lin M.F."/>
            <person name="Lindblad-Toh K."/>
            <person name="Llopart A."/>
            <person name="Long M."/>
            <person name="Low L."/>
            <person name="Lozovsky E."/>
            <person name="Lu J."/>
            <person name="Luo M."/>
            <person name="Machado C.A."/>
            <person name="Makalowski W."/>
            <person name="Marzo M."/>
            <person name="Matsuda M."/>
            <person name="Matzkin L."/>
            <person name="McAllister B."/>
            <person name="McBride C.S."/>
            <person name="McKernan B."/>
            <person name="McKernan K."/>
            <person name="Mendez-Lago M."/>
            <person name="Minx P."/>
            <person name="Mollenhauer M.U."/>
            <person name="Montooth K."/>
            <person name="Mount S.M."/>
            <person name="Mu X."/>
            <person name="Myers E."/>
            <person name="Negre B."/>
            <person name="Newfeld S."/>
            <person name="Nielsen R."/>
            <person name="Noor M.A."/>
            <person name="O'Grady P."/>
            <person name="Pachter L."/>
            <person name="Papaceit M."/>
            <person name="Parisi M.J."/>
            <person name="Parisi M."/>
            <person name="Parts L."/>
            <person name="Pedersen J.S."/>
            <person name="Pesole G."/>
            <person name="Phillippy A.M."/>
            <person name="Ponting C.P."/>
            <person name="Pop M."/>
            <person name="Porcelli D."/>
            <person name="Powell J.R."/>
            <person name="Prohaska S."/>
            <person name="Pruitt K."/>
            <person name="Puig M."/>
            <person name="Quesneville H."/>
            <person name="Ram K.R."/>
            <person name="Rand D."/>
            <person name="Rasmussen M.D."/>
            <person name="Reed L.K."/>
            <person name="Reenan R."/>
            <person name="Reily A."/>
            <person name="Remington K.A."/>
            <person name="Rieger T.T."/>
            <person name="Ritchie M.G."/>
            <person name="Robin C."/>
            <person name="Rogers Y.H."/>
            <person name="Rohde C."/>
            <person name="Rozas J."/>
            <person name="Rubenfield M.J."/>
            <person name="Ruiz A."/>
            <person name="Russo S."/>
            <person name="Salzberg S.L."/>
            <person name="Sanchez-Gracia A."/>
            <person name="Saranga D.J."/>
            <person name="Sato H."/>
            <person name="Schaeffer S.W."/>
            <person name="Schatz M.C."/>
            <person name="Schlenke T."/>
            <person name="Schwartz R."/>
            <person name="Segarra C."/>
            <person name="Singh R.S."/>
            <person name="Sirot L."/>
            <person name="Sirota M."/>
            <person name="Sisneros N.B."/>
            <person name="Smith C.D."/>
            <person name="Smith T.F."/>
            <person name="Spieth J."/>
            <person name="Stage D.E."/>
            <person name="Stark A."/>
            <person name="Stephan W."/>
            <person name="Strausberg R.L."/>
            <person name="Strempel S."/>
            <person name="Sturgill D."/>
            <person name="Sutton G."/>
            <person name="Sutton G.G."/>
            <person name="Tao W."/>
            <person name="Teichmann S."/>
            <person name="Tobari Y.N."/>
            <person name="Tomimura Y."/>
            <person name="Tsolas J.M."/>
            <person name="Valente V.L."/>
            <person name="Venter E."/>
            <person name="Venter J.C."/>
            <person name="Vicario S."/>
            <person name="Vieira F.G."/>
            <person name="Vilella A.J."/>
            <person name="Villasante A."/>
            <person name="Walenz B."/>
            <person name="Wang J."/>
            <person name="Wasserman M."/>
            <person name="Watts T."/>
            <person name="Wilson D."/>
            <person name="Wilson R.K."/>
            <person name="Wing R.A."/>
            <person name="Wolfner M.F."/>
            <person name="Wong A."/>
            <person name="Wong G.K."/>
            <person name="Wu C.I."/>
            <person name="Wu G."/>
            <person name="Yamamoto D."/>
            <person name="Yang H.P."/>
            <person name="Yang S.P."/>
            <person name="Yorke J.A."/>
            <person name="Yoshida K."/>
            <person name="Zdobnov E."/>
            <person name="Zhang P."/>
            <person name="Zhang Y."/>
            <person name="Zimin A.V."/>
            <person name="Baldwin J."/>
            <person name="Abdouelleil A."/>
            <person name="Abdulkadir J."/>
            <person name="Abebe A."/>
            <person name="Abera B."/>
            <person name="Abreu J."/>
            <person name="Acer S.C."/>
            <person name="Aftuck L."/>
            <person name="Alexander A."/>
            <person name="An P."/>
            <person name="Anderson E."/>
            <person name="Anderson S."/>
            <person name="Arachi H."/>
            <person name="Azer M."/>
            <person name="Bachantsang P."/>
            <person name="Barry A."/>
            <person name="Bayul T."/>
            <person name="Berlin A."/>
            <person name="Bessette D."/>
            <person name="Bloom T."/>
            <person name="Blye J."/>
            <person name="Boguslavskiy L."/>
            <person name="Bonnet C."/>
            <person name="Boukhgalter B."/>
            <person name="Bourzgui I."/>
            <person name="Brown A."/>
            <person name="Cahill P."/>
            <person name="Channer S."/>
            <person name="Cheshatsang Y."/>
            <person name="Chuda L."/>
            <person name="Citroen M."/>
            <person name="Collymore A."/>
            <person name="Cooke P."/>
            <person name="Costello M."/>
            <person name="D'Aco K."/>
            <person name="Daza R."/>
            <person name="De Haan G."/>
            <person name="DeGray S."/>
            <person name="DeMaso C."/>
            <person name="Dhargay N."/>
            <person name="Dooley K."/>
            <person name="Dooley E."/>
            <person name="Doricent M."/>
            <person name="Dorje P."/>
            <person name="Dorjee K."/>
            <person name="Dupes A."/>
            <person name="Elong R."/>
            <person name="Falk J."/>
            <person name="Farina A."/>
            <person name="Faro S."/>
            <person name="Ferguson D."/>
            <person name="Fisher S."/>
            <person name="Foley C.D."/>
            <person name="Franke A."/>
            <person name="Friedrich D."/>
            <person name="Gadbois L."/>
            <person name="Gearin G."/>
            <person name="Gearin C.R."/>
            <person name="Giannoukos G."/>
            <person name="Goode T."/>
            <person name="Graham J."/>
            <person name="Grandbois E."/>
            <person name="Grewal S."/>
            <person name="Gyaltsen K."/>
            <person name="Hafez N."/>
            <person name="Hagos B."/>
            <person name="Hall J."/>
            <person name="Henson C."/>
            <person name="Hollinger A."/>
            <person name="Honan T."/>
            <person name="Huard M.D."/>
            <person name="Hughes L."/>
            <person name="Hurhula B."/>
            <person name="Husby M.E."/>
            <person name="Kamat A."/>
            <person name="Kanga B."/>
            <person name="Kashin S."/>
            <person name="Khazanovich D."/>
            <person name="Kisner P."/>
            <person name="Lance K."/>
            <person name="Lara M."/>
            <person name="Lee W."/>
            <person name="Lennon N."/>
            <person name="Letendre F."/>
            <person name="LeVine R."/>
            <person name="Lipovsky A."/>
            <person name="Liu X."/>
            <person name="Liu J."/>
            <person name="Liu S."/>
            <person name="Lokyitsang T."/>
            <person name="Lokyitsang Y."/>
            <person name="Lubonja R."/>
            <person name="Lui A."/>
            <person name="MacDonald P."/>
            <person name="Magnisalis V."/>
            <person name="Maru K."/>
            <person name="Matthews C."/>
            <person name="McCusker W."/>
            <person name="McDonough S."/>
            <person name="Mehta T."/>
            <person name="Meldrim J."/>
            <person name="Meneus L."/>
            <person name="Mihai O."/>
            <person name="Mihalev A."/>
            <person name="Mihova T."/>
            <person name="Mittelman R."/>
            <person name="Mlenga V."/>
            <person name="Montmayeur A."/>
            <person name="Mulrain L."/>
            <person name="Navidi A."/>
            <person name="Naylor J."/>
            <person name="Negash T."/>
            <person name="Nguyen T."/>
            <person name="Nguyen N."/>
            <person name="Nicol R."/>
            <person name="Norbu C."/>
            <person name="Norbu N."/>
            <person name="Novod N."/>
            <person name="O'Neill B."/>
            <person name="Osman S."/>
            <person name="Markiewicz E."/>
            <person name="Oyono O.L."/>
            <person name="Patti C."/>
            <person name="Phunkhang P."/>
            <person name="Pierre F."/>
            <person name="Priest M."/>
            <person name="Raghuraman S."/>
            <person name="Rege F."/>
            <person name="Reyes R."/>
            <person name="Rise C."/>
            <person name="Rogov P."/>
            <person name="Ross K."/>
            <person name="Ryan E."/>
            <person name="Settipalli S."/>
            <person name="Shea T."/>
            <person name="Sherpa N."/>
            <person name="Shi L."/>
            <person name="Shih D."/>
            <person name="Sparrow T."/>
            <person name="Spaulding J."/>
            <person name="Stalker J."/>
            <person name="Stange-Thomann N."/>
            <person name="Stavropoulos S."/>
            <person name="Stone C."/>
            <person name="Strader C."/>
            <person name="Tesfaye S."/>
            <person name="Thomson T."/>
            <person name="Thoulutsang Y."/>
            <person name="Thoulutsang D."/>
            <person name="Topham K."/>
            <person name="Topping I."/>
            <person name="Tsamla T."/>
            <person name="Vassiliev H."/>
            <person name="Vo A."/>
            <person name="Wangchuk T."/>
            <person name="Wangdi T."/>
            <person name="Weiand M."/>
            <person name="Wilkinson J."/>
            <person name="Wilson A."/>
            <person name="Yadav S."/>
            <person name="Young G."/>
            <person name="Yu Q."/>
            <person name="Zembek L."/>
            <person name="Zhong D."/>
            <person name="Zimmer A."/>
            <person name="Zwirko Z."/>
            <person name="Jaffe D.B."/>
            <person name="Alvarez P."/>
            <person name="Brockman W."/>
            <person name="Butler J."/>
            <person name="Chin C."/>
            <person name="Gnerre S."/>
            <person name="Grabherr M."/>
            <person name="Kleber M."/>
            <person name="Mauceli E."/>
            <person name="MacCallum I."/>
        </authorList>
    </citation>
    <scope>NUCLEOTIDE SEQUENCE [LARGE SCALE GENOMIC DNA]</scope>
    <source>
        <strain evidence="3">Tucson 15010-1051.87</strain>
    </source>
</reference>
<proteinExistence type="predicted"/>